<feature type="transmembrane region" description="Helical" evidence="9">
    <location>
        <begin position="385"/>
        <end position="407"/>
    </location>
</feature>
<feature type="transmembrane region" description="Helical" evidence="9">
    <location>
        <begin position="419"/>
        <end position="443"/>
    </location>
</feature>
<feature type="region of interest" description="Disordered" evidence="8">
    <location>
        <begin position="1"/>
        <end position="22"/>
    </location>
</feature>
<feature type="transmembrane region" description="Helical" evidence="9">
    <location>
        <begin position="122"/>
        <end position="142"/>
    </location>
</feature>
<evidence type="ECO:0000256" key="1">
    <source>
        <dbReference type="ARBA" id="ARBA00004651"/>
    </source>
</evidence>
<evidence type="ECO:0000313" key="10">
    <source>
        <dbReference type="Proteomes" id="UP000694853"/>
    </source>
</evidence>
<comment type="subcellular location">
    <subcellularLocation>
        <location evidence="1">Cell membrane</location>
        <topology evidence="1">Multi-pass membrane protein</topology>
    </subcellularLocation>
</comment>
<feature type="transmembrane region" description="Helical" evidence="9">
    <location>
        <begin position="196"/>
        <end position="214"/>
    </location>
</feature>
<feature type="transmembrane region" description="Helical" evidence="9">
    <location>
        <begin position="162"/>
        <end position="184"/>
    </location>
</feature>
<dbReference type="PANTHER" id="PTHR28259:SF19">
    <property type="entry name" value="CAMPHOR RESISTANCE CRCB-LIKE PROTEIN"/>
    <property type="match status" value="1"/>
</dbReference>
<comment type="similarity">
    <text evidence="6">Belongs to the fluoride channel Fluc/FEX (TC 1.A.43) family.</text>
</comment>
<feature type="transmembrane region" description="Helical" evidence="9">
    <location>
        <begin position="348"/>
        <end position="373"/>
    </location>
</feature>
<gene>
    <name evidence="11" type="primary">LOC113874335</name>
</gene>
<reference evidence="10" key="1">
    <citation type="journal article" date="2019" name="Toxins">
        <title>Detection of Abrin-Like and Prepropulchellin-Like Toxin Genes and Transcripts Using Whole Genome Sequencing and Full-Length Transcript Sequencing of Abrus precatorius.</title>
        <authorList>
            <person name="Hovde B.T."/>
            <person name="Daligault H.E."/>
            <person name="Hanschen E.R."/>
            <person name="Kunde Y.A."/>
            <person name="Johnson M.B."/>
            <person name="Starkenburg S.R."/>
            <person name="Johnson S.L."/>
        </authorList>
    </citation>
    <scope>NUCLEOTIDE SEQUENCE [LARGE SCALE GENOMIC DNA]</scope>
</reference>
<evidence type="ECO:0000256" key="4">
    <source>
        <dbReference type="ARBA" id="ARBA00022989"/>
    </source>
</evidence>
<dbReference type="RefSeq" id="XP_027368365.1">
    <property type="nucleotide sequence ID" value="XM_027512564.1"/>
</dbReference>
<sequence>MDQTNSVGSSLRRRSLSMSSHISIQVDNDAESVSEAGDIGDRALPSRRYSERSSFRLSFDHRSENGAAGCIQEEGNLQLYPPFLHHNISVGPLPPELTSLSTNAIVNSGDTKQERAEGLPVLLDYASCLLHLSVFGILGVLTRYILQKLFGPGLAGVTSDETILYLDLPSNMVGSFFMGWFGVVFKADISRISEHLAIAITTGYLGSLTTFSGWNQKMVDLSVSGHWLFAALGFLIGLFLVAFSIIFGIETAEGFRWLLNWINMNAGSGSIKIKWKVDNCSRQLGVMVVLSVLLGLLWGVSGALVKAEFKHGGSDAQLWFACMVGPLGVWVRWFLARLNGRGLGRTGLLKWIPFGTLAANVSAASVMAALASVNKAVNTRDCDTVVAGLQFGLMGCLSTVSTFAAEFNAMRESKNPWRAYAYAVITICVSFSAGILIYCVPVWTKGFDR</sequence>
<keyword evidence="2" id="KW-1003">Cell membrane</keyword>
<evidence type="ECO:0000256" key="6">
    <source>
        <dbReference type="ARBA" id="ARBA00035120"/>
    </source>
</evidence>
<dbReference type="Pfam" id="PF02537">
    <property type="entry name" value="CRCB"/>
    <property type="match status" value="2"/>
</dbReference>
<evidence type="ECO:0000256" key="3">
    <source>
        <dbReference type="ARBA" id="ARBA00022692"/>
    </source>
</evidence>
<dbReference type="Proteomes" id="UP000694853">
    <property type="component" value="Unplaced"/>
</dbReference>
<keyword evidence="4 9" id="KW-1133">Transmembrane helix</keyword>
<comment type="catalytic activity">
    <reaction evidence="7">
        <text>fluoride(in) = fluoride(out)</text>
        <dbReference type="Rhea" id="RHEA:76159"/>
        <dbReference type="ChEBI" id="CHEBI:17051"/>
    </reaction>
    <physiologicalReaction direction="left-to-right" evidence="7">
        <dbReference type="Rhea" id="RHEA:76160"/>
    </physiologicalReaction>
</comment>
<evidence type="ECO:0000256" key="9">
    <source>
        <dbReference type="SAM" id="Phobius"/>
    </source>
</evidence>
<reference evidence="11" key="2">
    <citation type="submission" date="2025-08" db="UniProtKB">
        <authorList>
            <consortium name="RefSeq"/>
        </authorList>
    </citation>
    <scope>IDENTIFICATION</scope>
    <source>
        <tissue evidence="11">Young leaves</tissue>
    </source>
</reference>
<feature type="transmembrane region" description="Helical" evidence="9">
    <location>
        <begin position="317"/>
        <end position="336"/>
    </location>
</feature>
<dbReference type="AlphaFoldDB" id="A0A8B8MIG5"/>
<organism evidence="10 11">
    <name type="scientific">Abrus precatorius</name>
    <name type="common">Indian licorice</name>
    <name type="synonym">Glycine abrus</name>
    <dbReference type="NCBI Taxonomy" id="3816"/>
    <lineage>
        <taxon>Eukaryota</taxon>
        <taxon>Viridiplantae</taxon>
        <taxon>Streptophyta</taxon>
        <taxon>Embryophyta</taxon>
        <taxon>Tracheophyta</taxon>
        <taxon>Spermatophyta</taxon>
        <taxon>Magnoliopsida</taxon>
        <taxon>eudicotyledons</taxon>
        <taxon>Gunneridae</taxon>
        <taxon>Pentapetalae</taxon>
        <taxon>rosids</taxon>
        <taxon>fabids</taxon>
        <taxon>Fabales</taxon>
        <taxon>Fabaceae</taxon>
        <taxon>Papilionoideae</taxon>
        <taxon>50 kb inversion clade</taxon>
        <taxon>NPAAA clade</taxon>
        <taxon>indigoferoid/millettioid clade</taxon>
        <taxon>Abreae</taxon>
        <taxon>Abrus</taxon>
    </lineage>
</organism>
<dbReference type="GO" id="GO:1903425">
    <property type="term" value="F:fluoride transmembrane transporter activity"/>
    <property type="evidence" value="ECO:0007669"/>
    <property type="project" value="TreeGrafter"/>
</dbReference>
<evidence type="ECO:0000256" key="8">
    <source>
        <dbReference type="SAM" id="MobiDB-lite"/>
    </source>
</evidence>
<accession>A0A8B8MIG5</accession>
<evidence type="ECO:0000256" key="7">
    <source>
        <dbReference type="ARBA" id="ARBA00035585"/>
    </source>
</evidence>
<dbReference type="InterPro" id="IPR003691">
    <property type="entry name" value="FluC"/>
</dbReference>
<dbReference type="GO" id="GO:0005886">
    <property type="term" value="C:plasma membrane"/>
    <property type="evidence" value="ECO:0007669"/>
    <property type="project" value="UniProtKB-SubCell"/>
</dbReference>
<evidence type="ECO:0000313" key="11">
    <source>
        <dbReference type="RefSeq" id="XP_027368365.1"/>
    </source>
</evidence>
<proteinExistence type="inferred from homology"/>
<dbReference type="OrthoDB" id="409792at2759"/>
<evidence type="ECO:0000256" key="2">
    <source>
        <dbReference type="ARBA" id="ARBA00022475"/>
    </source>
</evidence>
<keyword evidence="5 9" id="KW-0472">Membrane</keyword>
<dbReference type="KEGG" id="aprc:113874335"/>
<dbReference type="GeneID" id="113874335"/>
<feature type="transmembrane region" description="Helical" evidence="9">
    <location>
        <begin position="226"/>
        <end position="249"/>
    </location>
</feature>
<keyword evidence="10" id="KW-1185">Reference proteome</keyword>
<evidence type="ECO:0000256" key="5">
    <source>
        <dbReference type="ARBA" id="ARBA00023136"/>
    </source>
</evidence>
<protein>
    <submittedName>
        <fullName evidence="11">Fluoride export protein 2-like</fullName>
    </submittedName>
</protein>
<name>A0A8B8MIG5_ABRPR</name>
<feature type="transmembrane region" description="Helical" evidence="9">
    <location>
        <begin position="284"/>
        <end position="305"/>
    </location>
</feature>
<keyword evidence="3 9" id="KW-0812">Transmembrane</keyword>
<dbReference type="PANTHER" id="PTHR28259">
    <property type="entry name" value="FLUORIDE EXPORT PROTEIN 1-RELATED"/>
    <property type="match status" value="1"/>
</dbReference>